<dbReference type="Pfam" id="PF01584">
    <property type="entry name" value="CheW"/>
    <property type="match status" value="1"/>
</dbReference>
<dbReference type="EMBL" id="FPHF01000089">
    <property type="protein sequence ID" value="SFV65855.1"/>
    <property type="molecule type" value="Genomic_DNA"/>
</dbReference>
<evidence type="ECO:0000313" key="2">
    <source>
        <dbReference type="EMBL" id="SFV65855.1"/>
    </source>
</evidence>
<dbReference type="AlphaFoldDB" id="A0A1W1CJF8"/>
<accession>A0A1W1CJF8</accession>
<reference evidence="2" key="1">
    <citation type="submission" date="2016-10" db="EMBL/GenBank/DDBJ databases">
        <authorList>
            <person name="de Groot N.N."/>
        </authorList>
    </citation>
    <scope>NUCLEOTIDE SEQUENCE</scope>
</reference>
<dbReference type="InterPro" id="IPR025991">
    <property type="entry name" value="Chemoreceptor_zinc-bind_dom"/>
</dbReference>
<gene>
    <name evidence="2" type="ORF">MNB_SM-4-1030</name>
</gene>
<organism evidence="2">
    <name type="scientific">hydrothermal vent metagenome</name>
    <dbReference type="NCBI Taxonomy" id="652676"/>
    <lineage>
        <taxon>unclassified sequences</taxon>
        <taxon>metagenomes</taxon>
        <taxon>ecological metagenomes</taxon>
    </lineage>
</organism>
<dbReference type="Gene3D" id="1.20.120.30">
    <property type="entry name" value="Aspartate receptor, ligand-binding domain"/>
    <property type="match status" value="1"/>
</dbReference>
<evidence type="ECO:0000259" key="1">
    <source>
        <dbReference type="PROSITE" id="PS50851"/>
    </source>
</evidence>
<dbReference type="GO" id="GO:0006935">
    <property type="term" value="P:chemotaxis"/>
    <property type="evidence" value="ECO:0007669"/>
    <property type="project" value="InterPro"/>
</dbReference>
<proteinExistence type="predicted"/>
<name>A0A1W1CJF8_9ZZZZ</name>
<dbReference type="Pfam" id="PF13682">
    <property type="entry name" value="CZB"/>
    <property type="match status" value="1"/>
</dbReference>
<sequence>MIDLIVFSVAGNKYAMNIENVQRIIESMSLTSIPNSHAYIDGMMSYEDKVIKVLSFRKLIQVQPYKDELVALFKSLKEGHAEWVESLKVSVKSGSVFTKTLDPHACGLGKWIDSFTAYDDHVIEILNELIEYHKQLHVTGGFVLDMCETDKEEALRMFNEDIADIYEHTMGALDTFTNELDLIANSLQKLIIYENNGSFFAIKVDIIEDIAHVEESDLNSNMSDNEMSKFLDLEGILDLDSVLINVIKTVKLPK</sequence>
<dbReference type="SUPFAM" id="SSF50341">
    <property type="entry name" value="CheW-like"/>
    <property type="match status" value="1"/>
</dbReference>
<dbReference type="GO" id="GO:0005829">
    <property type="term" value="C:cytosol"/>
    <property type="evidence" value="ECO:0007669"/>
    <property type="project" value="TreeGrafter"/>
</dbReference>
<dbReference type="PANTHER" id="PTHR22617">
    <property type="entry name" value="CHEMOTAXIS SENSOR HISTIDINE KINASE-RELATED"/>
    <property type="match status" value="1"/>
</dbReference>
<protein>
    <recommendedName>
        <fullName evidence="1">CheW-like domain-containing protein</fullName>
    </recommendedName>
</protein>
<dbReference type="Gene3D" id="2.40.50.180">
    <property type="entry name" value="CheA-289, Domain 4"/>
    <property type="match status" value="1"/>
</dbReference>
<dbReference type="InterPro" id="IPR039315">
    <property type="entry name" value="CheW"/>
</dbReference>
<dbReference type="InterPro" id="IPR002545">
    <property type="entry name" value="CheW-lke_dom"/>
</dbReference>
<feature type="domain" description="CheW-like" evidence="1">
    <location>
        <begin position="1"/>
        <end position="137"/>
    </location>
</feature>
<dbReference type="PROSITE" id="PS50851">
    <property type="entry name" value="CHEW"/>
    <property type="match status" value="1"/>
</dbReference>
<dbReference type="GO" id="GO:0007165">
    <property type="term" value="P:signal transduction"/>
    <property type="evidence" value="ECO:0007669"/>
    <property type="project" value="InterPro"/>
</dbReference>
<dbReference type="PANTHER" id="PTHR22617:SF23">
    <property type="entry name" value="CHEMOTAXIS PROTEIN CHEW"/>
    <property type="match status" value="1"/>
</dbReference>
<dbReference type="InterPro" id="IPR036061">
    <property type="entry name" value="CheW-like_dom_sf"/>
</dbReference>